<keyword evidence="3" id="KW-1185">Reference proteome</keyword>
<reference evidence="3" key="1">
    <citation type="submission" date="2015-06" db="EMBL/GenBank/DDBJ databases">
        <authorList>
            <person name="Lim Y.L."/>
            <person name="Ee R."/>
            <person name="Yong D."/>
            <person name="How K.Y."/>
            <person name="Yin W.F."/>
            <person name="Chan K.G."/>
        </authorList>
    </citation>
    <scope>NUCLEOTIDE SEQUENCE [LARGE SCALE GENOMIC DNA]</scope>
    <source>
        <strain evidence="3">DSM 25325</strain>
    </source>
</reference>
<dbReference type="SUPFAM" id="SSF89796">
    <property type="entry name" value="CoA-transferase family III (CaiB/BaiF)"/>
    <property type="match status" value="1"/>
</dbReference>
<dbReference type="PANTHER" id="PTHR48207">
    <property type="entry name" value="SUCCINATE--HYDROXYMETHYLGLUTARATE COA-TRANSFERASE"/>
    <property type="match status" value="1"/>
</dbReference>
<name>A0A0G3ES89_9BURK</name>
<dbReference type="EMBL" id="CP011568">
    <property type="protein sequence ID" value="AKJ67556.1"/>
    <property type="molecule type" value="Genomic_DNA"/>
</dbReference>
<dbReference type="Gene3D" id="3.30.1540.10">
    <property type="entry name" value="formyl-coa transferase, domain 3"/>
    <property type="match status" value="1"/>
</dbReference>
<keyword evidence="1" id="KW-0808">Transferase</keyword>
<gene>
    <name evidence="2" type="ORF">ABW99_04270</name>
</gene>
<dbReference type="GO" id="GO:0008410">
    <property type="term" value="F:CoA-transferase activity"/>
    <property type="evidence" value="ECO:0007669"/>
    <property type="project" value="TreeGrafter"/>
</dbReference>
<dbReference type="InterPro" id="IPR023606">
    <property type="entry name" value="CoA-Trfase_III_dom_1_sf"/>
</dbReference>
<evidence type="ECO:0000313" key="2">
    <source>
        <dbReference type="EMBL" id="AKJ67556.1"/>
    </source>
</evidence>
<dbReference type="Pfam" id="PF02515">
    <property type="entry name" value="CoA_transf_3"/>
    <property type="match status" value="1"/>
</dbReference>
<dbReference type="Proteomes" id="UP000036700">
    <property type="component" value="Chromosome"/>
</dbReference>
<dbReference type="InterPro" id="IPR044855">
    <property type="entry name" value="CoA-Trfase_III_dom3_sf"/>
</dbReference>
<dbReference type="AlphaFoldDB" id="A0A0G3ES89"/>
<dbReference type="PANTHER" id="PTHR48207:SF3">
    <property type="entry name" value="SUCCINATE--HYDROXYMETHYLGLUTARATE COA-TRANSFERASE"/>
    <property type="match status" value="1"/>
</dbReference>
<dbReference type="InterPro" id="IPR003673">
    <property type="entry name" value="CoA-Trfase_fam_III"/>
</dbReference>
<accession>A0A0G3ES89</accession>
<dbReference type="OrthoDB" id="5294844at2"/>
<dbReference type="KEGG" id="ptx:ABW99_04270"/>
<organism evidence="2 3">
    <name type="scientific">Pandoraea thiooxydans</name>
    <dbReference type="NCBI Taxonomy" id="445709"/>
    <lineage>
        <taxon>Bacteria</taxon>
        <taxon>Pseudomonadati</taxon>
        <taxon>Pseudomonadota</taxon>
        <taxon>Betaproteobacteria</taxon>
        <taxon>Burkholderiales</taxon>
        <taxon>Burkholderiaceae</taxon>
        <taxon>Pandoraea</taxon>
    </lineage>
</organism>
<sequence>MIRDSLRGIRVLDFSHVLAGPVCSLMLADLGADVVKIEPPSGELGRRIGPPWINGESVASLSVNRNKRSLAIDLKTEAGRQAVRKMASQADVIVENFRPGVMATLGLDYASLEASNRKLVYCSVSAFGQTGASRSRPAVDGIIQAVSGLMSTLGAPGSDPLKVPVPVADMVGGYMAAIAVLAALHEVRQGGPGQYLDVSLFTTAIALQQVGFTSFLASRVDPEKVGSAAPYASPNEAFQTRDGWLMIAAYHPDRWASLCEVLGLPHLESDPRFATNPDRVRNRAALRHALGECFVARTTSEWLGLLAARDILCAPVSTYSEVVNSLEYRESGIDSSVDHPVAGKVRLPGFALARTDDPCAHDVAAPLVGQHSIQVLEEYGIANDEIAGLLGQGVIRTTAAQDAPVAV</sequence>
<dbReference type="Gene3D" id="3.40.50.10540">
    <property type="entry name" value="Crotonobetainyl-coa:carnitine coa-transferase, domain 1"/>
    <property type="match status" value="1"/>
</dbReference>
<evidence type="ECO:0000256" key="1">
    <source>
        <dbReference type="ARBA" id="ARBA00022679"/>
    </source>
</evidence>
<protein>
    <submittedName>
        <fullName evidence="2">Carnitine dehydratase</fullName>
    </submittedName>
</protein>
<dbReference type="InterPro" id="IPR050483">
    <property type="entry name" value="CoA-transferase_III_domain"/>
</dbReference>
<dbReference type="STRING" id="445709.ABW99_04270"/>
<evidence type="ECO:0000313" key="3">
    <source>
        <dbReference type="Proteomes" id="UP000036700"/>
    </source>
</evidence>
<dbReference type="PATRIC" id="fig|445709.3.peg.915"/>
<proteinExistence type="predicted"/>
<dbReference type="RefSeq" id="WP_047213178.1">
    <property type="nucleotide sequence ID" value="NZ_CP011568.3"/>
</dbReference>